<feature type="transmembrane region" description="Helical" evidence="16">
    <location>
        <begin position="188"/>
        <end position="209"/>
    </location>
</feature>
<dbReference type="AlphaFoldDB" id="A0A4R3YI96"/>
<dbReference type="EMBL" id="SMCO01000001">
    <property type="protein sequence ID" value="TCV90363.1"/>
    <property type="molecule type" value="Genomic_DNA"/>
</dbReference>
<dbReference type="Gene3D" id="3.30.565.10">
    <property type="entry name" value="Histidine kinase-like ATPase, C-terminal domain"/>
    <property type="match status" value="1"/>
</dbReference>
<evidence type="ECO:0000256" key="11">
    <source>
        <dbReference type="ARBA" id="ARBA00068150"/>
    </source>
</evidence>
<dbReference type="GO" id="GO:0005524">
    <property type="term" value="F:ATP binding"/>
    <property type="evidence" value="ECO:0007669"/>
    <property type="project" value="UniProtKB-KW"/>
</dbReference>
<evidence type="ECO:0000256" key="5">
    <source>
        <dbReference type="ARBA" id="ARBA00022741"/>
    </source>
</evidence>
<dbReference type="InterPro" id="IPR036890">
    <property type="entry name" value="HATPase_C_sf"/>
</dbReference>
<evidence type="ECO:0000256" key="8">
    <source>
        <dbReference type="ARBA" id="ARBA00023012"/>
    </source>
</evidence>
<dbReference type="SMART" id="SM00448">
    <property type="entry name" value="REC"/>
    <property type="match status" value="2"/>
</dbReference>
<proteinExistence type="predicted"/>
<dbReference type="Pfam" id="PF12729">
    <property type="entry name" value="4HB_MCP_1"/>
    <property type="match status" value="1"/>
</dbReference>
<keyword evidence="16" id="KW-0812">Transmembrane</keyword>
<dbReference type="InterPro" id="IPR035965">
    <property type="entry name" value="PAS-like_dom_sf"/>
</dbReference>
<dbReference type="InterPro" id="IPR003594">
    <property type="entry name" value="HATPase_dom"/>
</dbReference>
<dbReference type="NCBIfam" id="TIGR00229">
    <property type="entry name" value="sensory_box"/>
    <property type="match status" value="1"/>
</dbReference>
<feature type="modified residue" description="4-aspartylphosphate" evidence="14">
    <location>
        <position position="662"/>
    </location>
</feature>
<dbReference type="SUPFAM" id="SSF52172">
    <property type="entry name" value="CheY-like"/>
    <property type="match status" value="2"/>
</dbReference>
<dbReference type="FunFam" id="3.30.565.10:FF:000010">
    <property type="entry name" value="Sensor histidine kinase RcsC"/>
    <property type="match status" value="1"/>
</dbReference>
<evidence type="ECO:0000256" key="15">
    <source>
        <dbReference type="SAM" id="MobiDB-lite"/>
    </source>
</evidence>
<dbReference type="SMART" id="SM00073">
    <property type="entry name" value="HPT"/>
    <property type="match status" value="1"/>
</dbReference>
<dbReference type="Gene3D" id="1.20.120.160">
    <property type="entry name" value="HPT domain"/>
    <property type="match status" value="1"/>
</dbReference>
<comment type="function">
    <text evidence="9">Member of the two-component regulatory system BvgS/BvgA. Phosphorylates BvgA via a four-step phosphorelay in response to environmental signals.</text>
</comment>
<dbReference type="SUPFAM" id="SSF55874">
    <property type="entry name" value="ATPase domain of HSP90 chaperone/DNA topoisomerase II/histidine kinase"/>
    <property type="match status" value="1"/>
</dbReference>
<evidence type="ECO:0000256" key="10">
    <source>
        <dbReference type="ARBA" id="ARBA00064003"/>
    </source>
</evidence>
<dbReference type="PROSITE" id="PS50894">
    <property type="entry name" value="HPT"/>
    <property type="match status" value="1"/>
</dbReference>
<dbReference type="GO" id="GO:0000155">
    <property type="term" value="F:phosphorelay sensor kinase activity"/>
    <property type="evidence" value="ECO:0007669"/>
    <property type="project" value="InterPro"/>
</dbReference>
<feature type="modified residue" description="4-aspartylphosphate" evidence="14">
    <location>
        <position position="803"/>
    </location>
</feature>
<feature type="domain" description="Response regulatory" evidence="18">
    <location>
        <begin position="754"/>
        <end position="874"/>
    </location>
</feature>
<dbReference type="CDD" id="cd16922">
    <property type="entry name" value="HATPase_EvgS-ArcB-TorS-like"/>
    <property type="match status" value="1"/>
</dbReference>
<feature type="compositionally biased region" description="Low complexity" evidence="15">
    <location>
        <begin position="879"/>
        <end position="895"/>
    </location>
</feature>
<feature type="transmembrane region" description="Helical" evidence="16">
    <location>
        <begin position="6"/>
        <end position="29"/>
    </location>
</feature>
<evidence type="ECO:0000256" key="13">
    <source>
        <dbReference type="PROSITE-ProRule" id="PRU00110"/>
    </source>
</evidence>
<keyword evidence="4" id="KW-0808">Transferase</keyword>
<dbReference type="Pfam" id="PF00072">
    <property type="entry name" value="Response_reg"/>
    <property type="match status" value="2"/>
</dbReference>
<dbReference type="InterPro" id="IPR003661">
    <property type="entry name" value="HisK_dim/P_dom"/>
</dbReference>
<dbReference type="PROSITE" id="PS50110">
    <property type="entry name" value="RESPONSE_REGULATORY"/>
    <property type="match status" value="2"/>
</dbReference>
<evidence type="ECO:0000259" key="19">
    <source>
        <dbReference type="PROSITE" id="PS50894"/>
    </source>
</evidence>
<dbReference type="InterPro" id="IPR024478">
    <property type="entry name" value="HlyB_4HB_MCP"/>
</dbReference>
<dbReference type="InterPro" id="IPR000014">
    <property type="entry name" value="PAS"/>
</dbReference>
<comment type="caution">
    <text evidence="20">The sequence shown here is derived from an EMBL/GenBank/DDBJ whole genome shotgun (WGS) entry which is preliminary data.</text>
</comment>
<evidence type="ECO:0000256" key="14">
    <source>
        <dbReference type="PROSITE-ProRule" id="PRU00169"/>
    </source>
</evidence>
<evidence type="ECO:0000313" key="20">
    <source>
        <dbReference type="EMBL" id="TCV90363.1"/>
    </source>
</evidence>
<gene>
    <name evidence="20" type="ORF">EDC63_101333</name>
</gene>
<keyword evidence="3 14" id="KW-0597">Phosphoprotein</keyword>
<dbReference type="Gene3D" id="3.40.50.2300">
    <property type="match status" value="2"/>
</dbReference>
<dbReference type="Pfam" id="PF02518">
    <property type="entry name" value="HATPase_c"/>
    <property type="match status" value="1"/>
</dbReference>
<dbReference type="PROSITE" id="PS50109">
    <property type="entry name" value="HIS_KIN"/>
    <property type="match status" value="1"/>
</dbReference>
<dbReference type="RefSeq" id="WP_132920868.1">
    <property type="nucleotide sequence ID" value="NZ_SMCO01000001.1"/>
</dbReference>
<keyword evidence="16" id="KW-0472">Membrane</keyword>
<evidence type="ECO:0000313" key="21">
    <source>
        <dbReference type="Proteomes" id="UP000295367"/>
    </source>
</evidence>
<feature type="domain" description="Response regulatory" evidence="18">
    <location>
        <begin position="608"/>
        <end position="729"/>
    </location>
</feature>
<accession>A0A4R3YI96</accession>
<dbReference type="Pfam" id="PF13426">
    <property type="entry name" value="PAS_9"/>
    <property type="match status" value="1"/>
</dbReference>
<dbReference type="CDD" id="cd17546">
    <property type="entry name" value="REC_hyHK_CKI1_RcsC-like"/>
    <property type="match status" value="1"/>
</dbReference>
<dbReference type="Pfam" id="PF01627">
    <property type="entry name" value="Hpt"/>
    <property type="match status" value="1"/>
</dbReference>
<dbReference type="PANTHER" id="PTHR45339">
    <property type="entry name" value="HYBRID SIGNAL TRANSDUCTION HISTIDINE KINASE J"/>
    <property type="match status" value="1"/>
</dbReference>
<feature type="domain" description="HPt" evidence="19">
    <location>
        <begin position="912"/>
        <end position="1014"/>
    </location>
</feature>
<dbReference type="Gene3D" id="1.10.287.130">
    <property type="match status" value="1"/>
</dbReference>
<dbReference type="SUPFAM" id="SSF55785">
    <property type="entry name" value="PYP-like sensor domain (PAS domain)"/>
    <property type="match status" value="1"/>
</dbReference>
<keyword evidence="16" id="KW-1133">Transmembrane helix</keyword>
<evidence type="ECO:0000256" key="7">
    <source>
        <dbReference type="ARBA" id="ARBA00022840"/>
    </source>
</evidence>
<dbReference type="InterPro" id="IPR004358">
    <property type="entry name" value="Sig_transdc_His_kin-like_C"/>
</dbReference>
<dbReference type="InterPro" id="IPR036097">
    <property type="entry name" value="HisK_dim/P_sf"/>
</dbReference>
<evidence type="ECO:0000256" key="2">
    <source>
        <dbReference type="ARBA" id="ARBA00012438"/>
    </source>
</evidence>
<evidence type="ECO:0000256" key="6">
    <source>
        <dbReference type="ARBA" id="ARBA00022777"/>
    </source>
</evidence>
<organism evidence="20 21">
    <name type="scientific">Sulfurirhabdus autotrophica</name>
    <dbReference type="NCBI Taxonomy" id="1706046"/>
    <lineage>
        <taxon>Bacteria</taxon>
        <taxon>Pseudomonadati</taxon>
        <taxon>Pseudomonadota</taxon>
        <taxon>Betaproteobacteria</taxon>
        <taxon>Nitrosomonadales</taxon>
        <taxon>Sulfuricellaceae</taxon>
        <taxon>Sulfurirhabdus</taxon>
    </lineage>
</organism>
<feature type="region of interest" description="Disordered" evidence="15">
    <location>
        <begin position="877"/>
        <end position="896"/>
    </location>
</feature>
<dbReference type="InterPro" id="IPR001789">
    <property type="entry name" value="Sig_transdc_resp-reg_receiver"/>
</dbReference>
<evidence type="ECO:0000256" key="1">
    <source>
        <dbReference type="ARBA" id="ARBA00000085"/>
    </source>
</evidence>
<dbReference type="CDD" id="cd19411">
    <property type="entry name" value="MCP2201-like_sensor"/>
    <property type="match status" value="1"/>
</dbReference>
<evidence type="ECO:0000256" key="3">
    <source>
        <dbReference type="ARBA" id="ARBA00022553"/>
    </source>
</evidence>
<evidence type="ECO:0000259" key="17">
    <source>
        <dbReference type="PROSITE" id="PS50109"/>
    </source>
</evidence>
<dbReference type="InterPro" id="IPR008207">
    <property type="entry name" value="Sig_transdc_His_kin_Hpt_dom"/>
</dbReference>
<name>A0A4R3YI96_9PROT</name>
<dbReference type="Gene3D" id="3.30.450.20">
    <property type="entry name" value="PAS domain"/>
    <property type="match status" value="1"/>
</dbReference>
<dbReference type="SMART" id="SM00388">
    <property type="entry name" value="HisKA"/>
    <property type="match status" value="1"/>
</dbReference>
<dbReference type="Pfam" id="PF00512">
    <property type="entry name" value="HisKA"/>
    <property type="match status" value="1"/>
</dbReference>
<dbReference type="Proteomes" id="UP000295367">
    <property type="component" value="Unassembled WGS sequence"/>
</dbReference>
<dbReference type="SMART" id="SM00387">
    <property type="entry name" value="HATPase_c"/>
    <property type="match status" value="1"/>
</dbReference>
<dbReference type="FunFam" id="1.10.287.130:FF:000002">
    <property type="entry name" value="Two-component osmosensing histidine kinase"/>
    <property type="match status" value="1"/>
</dbReference>
<dbReference type="PANTHER" id="PTHR45339:SF3">
    <property type="entry name" value="HISTIDINE KINASE"/>
    <property type="match status" value="1"/>
</dbReference>
<dbReference type="EC" id="2.7.13.3" evidence="2"/>
<protein>
    <recommendedName>
        <fullName evidence="11">Sensory/regulatory protein RpfC</fullName>
        <ecNumber evidence="2">2.7.13.3</ecNumber>
    </recommendedName>
    <alternativeName>
        <fullName evidence="12">Virulence sensor protein BvgS</fullName>
    </alternativeName>
</protein>
<dbReference type="SUPFAM" id="SSF47384">
    <property type="entry name" value="Homodimeric domain of signal transducing histidine kinase"/>
    <property type="match status" value="1"/>
</dbReference>
<sequence length="1014" mass="112774">MFAKNMKFSVGTGFAVVLALMISLTLIGLSQMSSINDRLERIVDENNVKTELATVMRDSIRDRAISMHTIVVLDDPFKMDEELQNFYQYGINFTYARQKFDKMPLTKAEQAVLERLRNVTTATQPVVVKTIELGLENNKDAAFKILQTETIPMLRDLVKELDELMMLQRDSSRVAASEASQAYENTQLMMITLGIMAVILGILIAIFVIRRAAGQTIEIEKEQLKYMTLFESNSDGIVIFDESGFLNCNQAALNMFLIGSVDEFIRKNPSDLGPIEQSKGIASDKYAAENMHKAMTTGHAFFEWLGKRSDGTLFPSEIALHSVKLDGKIVTQAIIRDITERKLADKQMKSAYEAALEATRVKSEFVANVSHEIRTPMNGIIGMISLLMDTRLTHEQKDYAETVRGSAESLLTIINDILDFSKIEAGKLSLESIDFNLHETIEDVFELLAERAQSKGLDLLCHIPADLSNYFVGDPGRLRQILINLTDNAIKFTDSGEVILKVIANNEDNNHIELLFEVSDTGTGITPEERNRLFQSFSQADGSTTRKHGGTGLGLAISKQLVEMMNGSIGVNSTPGKGSTFWFRISLQKQCIADDKPSISANLLSGLRALILNSNSNAIHILNEQLYFWGMDCIGTTQPDQVIELLLEAQSANAAFDMIIIDIPFTKRDGLSLFSAIKTDKRLRSIKILALIPLSQRHHEKEWRISGANQCLVKPVRQAKLLQALSSLSGRASKNTPKNSVMPRQPVKSKSSCNVLIAEDNVVNQKVILYILHKLGIKADLATTGSEAVSAMSEKLYDLILMDCQMPEMDGFEATKEIRRFEKLQAASKKVPIIAMTANAMPGDREKCLISGMDDYLKKPLHLADIEGIISQHIPSFQSNSESTATPEASSSDEALAPPIDLERVKRVFGKDHEIVQELLQLYLTSTQSSFERLQTAIKNEDNLSVARVAHEIKGASAYIAANEIKELSTLLEQAAKSQNWIKVKEHFDDLESAYIRAWGFVNDLDIEESAFPA</sequence>
<comment type="subunit">
    <text evidence="10">At low DSF concentrations, interacts with RpfF.</text>
</comment>
<feature type="modified residue" description="Phosphohistidine" evidence="13">
    <location>
        <position position="951"/>
    </location>
</feature>
<dbReference type="SUPFAM" id="SSF47226">
    <property type="entry name" value="Histidine-containing phosphotransfer domain, HPT domain"/>
    <property type="match status" value="1"/>
</dbReference>
<dbReference type="CDD" id="cd00088">
    <property type="entry name" value="HPT"/>
    <property type="match status" value="1"/>
</dbReference>
<dbReference type="InterPro" id="IPR011006">
    <property type="entry name" value="CheY-like_superfamily"/>
</dbReference>
<evidence type="ECO:0000256" key="9">
    <source>
        <dbReference type="ARBA" id="ARBA00058004"/>
    </source>
</evidence>
<dbReference type="OrthoDB" id="8552871at2"/>
<keyword evidence="21" id="KW-1185">Reference proteome</keyword>
<dbReference type="InterPro" id="IPR047347">
    <property type="entry name" value="YvaQ-like_sensor"/>
</dbReference>
<dbReference type="InterPro" id="IPR005467">
    <property type="entry name" value="His_kinase_dom"/>
</dbReference>
<evidence type="ECO:0000259" key="18">
    <source>
        <dbReference type="PROSITE" id="PS50110"/>
    </source>
</evidence>
<dbReference type="InterPro" id="IPR036641">
    <property type="entry name" value="HPT_dom_sf"/>
</dbReference>
<keyword evidence="8" id="KW-0902">Two-component regulatory system</keyword>
<evidence type="ECO:0000256" key="4">
    <source>
        <dbReference type="ARBA" id="ARBA00022679"/>
    </source>
</evidence>
<reference evidence="20 21" key="1">
    <citation type="submission" date="2019-03" db="EMBL/GenBank/DDBJ databases">
        <title>Genomic Encyclopedia of Type Strains, Phase IV (KMG-IV): sequencing the most valuable type-strain genomes for metagenomic binning, comparative biology and taxonomic classification.</title>
        <authorList>
            <person name="Goeker M."/>
        </authorList>
    </citation>
    <scope>NUCLEOTIDE SEQUENCE [LARGE SCALE GENOMIC DNA]</scope>
    <source>
        <strain evidence="20 21">DSM 100309</strain>
    </source>
</reference>
<evidence type="ECO:0000256" key="16">
    <source>
        <dbReference type="SAM" id="Phobius"/>
    </source>
</evidence>
<evidence type="ECO:0000256" key="12">
    <source>
        <dbReference type="ARBA" id="ARBA00070152"/>
    </source>
</evidence>
<dbReference type="GO" id="GO:0005886">
    <property type="term" value="C:plasma membrane"/>
    <property type="evidence" value="ECO:0007669"/>
    <property type="project" value="UniProtKB-SubCell"/>
</dbReference>
<dbReference type="PRINTS" id="PR00344">
    <property type="entry name" value="BCTRLSENSOR"/>
</dbReference>
<dbReference type="CDD" id="cd00082">
    <property type="entry name" value="HisKA"/>
    <property type="match status" value="1"/>
</dbReference>
<keyword evidence="5" id="KW-0547">Nucleotide-binding</keyword>
<keyword evidence="7" id="KW-0067">ATP-binding</keyword>
<feature type="domain" description="Histidine kinase" evidence="17">
    <location>
        <begin position="368"/>
        <end position="589"/>
    </location>
</feature>
<keyword evidence="6" id="KW-0418">Kinase</keyword>
<comment type="catalytic activity">
    <reaction evidence="1">
        <text>ATP + protein L-histidine = ADP + protein N-phospho-L-histidine.</text>
        <dbReference type="EC" id="2.7.13.3"/>
    </reaction>
</comment>